<evidence type="ECO:0000313" key="1">
    <source>
        <dbReference type="EMBL" id="HHY29010.1"/>
    </source>
</evidence>
<reference evidence="1 2" key="1">
    <citation type="journal article" date="2020" name="Biotechnol. Biofuels">
        <title>New insights from the biogas microbiome by comprehensive genome-resolved metagenomics of nearly 1600 species originating from multiple anaerobic digesters.</title>
        <authorList>
            <person name="Campanaro S."/>
            <person name="Treu L."/>
            <person name="Rodriguez-R L.M."/>
            <person name="Kovalovszki A."/>
            <person name="Ziels R.M."/>
            <person name="Maus I."/>
            <person name="Zhu X."/>
            <person name="Kougias P.G."/>
            <person name="Basile A."/>
            <person name="Luo G."/>
            <person name="Schluter A."/>
            <person name="Konstantinidis K.T."/>
            <person name="Angelidaki I."/>
        </authorList>
    </citation>
    <scope>NUCLEOTIDE SEQUENCE [LARGE SCALE GENOMIC DNA]</scope>
    <source>
        <strain evidence="1">AS05jafATM_4</strain>
    </source>
</reference>
<evidence type="ECO:0000313" key="2">
    <source>
        <dbReference type="Proteomes" id="UP000553059"/>
    </source>
</evidence>
<proteinExistence type="predicted"/>
<protein>
    <recommendedName>
        <fullName evidence="3">DGQHR domain-containing protein</fullName>
    </recommendedName>
</protein>
<comment type="caution">
    <text evidence="1">The sequence shown here is derived from an EMBL/GenBank/DDBJ whole genome shotgun (WGS) entry which is preliminary data.</text>
</comment>
<dbReference type="Pfam" id="PF14072">
    <property type="entry name" value="DndB"/>
    <property type="match status" value="1"/>
</dbReference>
<dbReference type="AlphaFoldDB" id="A0A7C6Z7I2"/>
<name>A0A7C6Z7I2_9FIRM</name>
<organism evidence="1 2">
    <name type="scientific">Desulfitobacterium dehalogenans</name>
    <dbReference type="NCBI Taxonomy" id="36854"/>
    <lineage>
        <taxon>Bacteria</taxon>
        <taxon>Bacillati</taxon>
        <taxon>Bacillota</taxon>
        <taxon>Clostridia</taxon>
        <taxon>Eubacteriales</taxon>
        <taxon>Desulfitobacteriaceae</taxon>
        <taxon>Desulfitobacterium</taxon>
    </lineage>
</organism>
<sequence>MKKDRQKLEDILNVVVKDYANDNAVISEVVRKFTEKGFPIGKISGLFTQATPFSYISDLELCLFTMYLHHSINNYKIDPNHFFNEAEIQQAEALNYFSFKEKTNRIVLYNVDQINEHQWICSKETYQNIVRHFENGLLTYNPKTQREPLKRKVRDRIIEVINIDMKKISEIKEEMLNNTFNTNAIIFNVRRMTGMEKIKYDAKNRTLTIEVDNDTKVDVIDGFHRLGGMLKAVEQKPEMDRLTSVYIYHVDEEKARQIIRQESKATPISEEWIEIMDVSNPNMEVTKTINNRQRMNEMFNRVGLDSFELRRENKLVTFETLSKTIEYVFNLKDKPIIEARKIENFLIELFNIVIGVNYTAFNANLAETRKVSYLADNNTFIGYIALGEELSTKYPDQWQDKLLEALNEIDFSKNNESLRAAGLENNINLSTIKKVYGYFRKLAK</sequence>
<accession>A0A7C6Z7I2</accession>
<dbReference type="EMBL" id="DUTF01000426">
    <property type="protein sequence ID" value="HHY29010.1"/>
    <property type="molecule type" value="Genomic_DNA"/>
</dbReference>
<dbReference type="Proteomes" id="UP000553059">
    <property type="component" value="Unassembled WGS sequence"/>
</dbReference>
<evidence type="ECO:0008006" key="3">
    <source>
        <dbReference type="Google" id="ProtNLM"/>
    </source>
</evidence>
<dbReference type="InterPro" id="IPR017642">
    <property type="entry name" value="DNA_S_mod_DndB"/>
</dbReference>
<gene>
    <name evidence="1" type="ORF">GX523_20130</name>
</gene>